<dbReference type="GO" id="GO:0004467">
    <property type="term" value="F:long-chain fatty acid-CoA ligase activity"/>
    <property type="evidence" value="ECO:0007669"/>
    <property type="project" value="UniProtKB-EC"/>
</dbReference>
<dbReference type="EMBL" id="KV426015">
    <property type="protein sequence ID" value="KZV92070.1"/>
    <property type="molecule type" value="Genomic_DNA"/>
</dbReference>
<dbReference type="InParanoid" id="A0A165HJL7"/>
<comment type="similarity">
    <text evidence="1">Belongs to the ATP-dependent AMP-binding enzyme family.</text>
</comment>
<gene>
    <name evidence="8" type="ORF">EXIGLDRAFT_710329</name>
</gene>
<evidence type="ECO:0000313" key="9">
    <source>
        <dbReference type="Proteomes" id="UP000077266"/>
    </source>
</evidence>
<evidence type="ECO:0000256" key="6">
    <source>
        <dbReference type="SAM" id="MobiDB-lite"/>
    </source>
</evidence>
<evidence type="ECO:0000259" key="7">
    <source>
        <dbReference type="Pfam" id="PF00501"/>
    </source>
</evidence>
<dbReference type="SUPFAM" id="SSF56801">
    <property type="entry name" value="Acetyl-CoA synthetase-like"/>
    <property type="match status" value="1"/>
</dbReference>
<dbReference type="PANTHER" id="PTHR43272">
    <property type="entry name" value="LONG-CHAIN-FATTY-ACID--COA LIGASE"/>
    <property type="match status" value="1"/>
</dbReference>
<dbReference type="GO" id="GO:0035336">
    <property type="term" value="P:long-chain fatty-acyl-CoA metabolic process"/>
    <property type="evidence" value="ECO:0007669"/>
    <property type="project" value="TreeGrafter"/>
</dbReference>
<dbReference type="InterPro" id="IPR011990">
    <property type="entry name" value="TPR-like_helical_dom_sf"/>
</dbReference>
<comment type="catalytic activity">
    <reaction evidence="5">
        <text>a long-chain fatty acid + ATP + CoA = a long-chain fatty acyl-CoA + AMP + diphosphate</text>
        <dbReference type="Rhea" id="RHEA:15421"/>
        <dbReference type="ChEBI" id="CHEBI:30616"/>
        <dbReference type="ChEBI" id="CHEBI:33019"/>
        <dbReference type="ChEBI" id="CHEBI:57287"/>
        <dbReference type="ChEBI" id="CHEBI:57560"/>
        <dbReference type="ChEBI" id="CHEBI:83139"/>
        <dbReference type="ChEBI" id="CHEBI:456215"/>
        <dbReference type="EC" id="6.2.1.3"/>
    </reaction>
</comment>
<dbReference type="GO" id="GO:0005886">
    <property type="term" value="C:plasma membrane"/>
    <property type="evidence" value="ECO:0007669"/>
    <property type="project" value="TreeGrafter"/>
</dbReference>
<dbReference type="Gene3D" id="1.25.40.10">
    <property type="entry name" value="Tetratricopeptide repeat domain"/>
    <property type="match status" value="1"/>
</dbReference>
<dbReference type="PROSITE" id="PS00455">
    <property type="entry name" value="AMP_BINDING"/>
    <property type="match status" value="1"/>
</dbReference>
<dbReference type="STRING" id="1314781.A0A165HJL7"/>
<dbReference type="Pfam" id="PF00501">
    <property type="entry name" value="AMP-binding"/>
    <property type="match status" value="1"/>
</dbReference>
<dbReference type="GO" id="GO:0005811">
    <property type="term" value="C:lipid droplet"/>
    <property type="evidence" value="ECO:0007669"/>
    <property type="project" value="TreeGrafter"/>
</dbReference>
<reference evidence="8 9" key="1">
    <citation type="journal article" date="2016" name="Mol. Biol. Evol.">
        <title>Comparative Genomics of Early-Diverging Mushroom-Forming Fungi Provides Insights into the Origins of Lignocellulose Decay Capabilities.</title>
        <authorList>
            <person name="Nagy L.G."/>
            <person name="Riley R."/>
            <person name="Tritt A."/>
            <person name="Adam C."/>
            <person name="Daum C."/>
            <person name="Floudas D."/>
            <person name="Sun H."/>
            <person name="Yadav J.S."/>
            <person name="Pangilinan J."/>
            <person name="Larsson K.H."/>
            <person name="Matsuura K."/>
            <person name="Barry K."/>
            <person name="Labutti K."/>
            <person name="Kuo R."/>
            <person name="Ohm R.A."/>
            <person name="Bhattacharya S.S."/>
            <person name="Shirouzu T."/>
            <person name="Yoshinaga Y."/>
            <person name="Martin F.M."/>
            <person name="Grigoriev I.V."/>
            <person name="Hibbett D.S."/>
        </authorList>
    </citation>
    <scope>NUCLEOTIDE SEQUENCE [LARGE SCALE GENOMIC DNA]</scope>
    <source>
        <strain evidence="8 9">HHB12029</strain>
    </source>
</reference>
<proteinExistence type="inferred from homology"/>
<sequence>MLRRTKNRRADVSRTAGSSYSHKQYIPTLPNPSPDTLRADTAQEFLTLGITAHETLKLAESAYAFEQAATFRGGCAVGMLMWGLALRHGWGVRKDEKEGFKWLRRAAGRAVEGLEAAHEAGAGKNKEGKGELEDYGGLGSIEVGPRVPGEAPVRRSTLAKNGLATTPVEGVNTVYDVLRYVARTYGNKPALGWRDVVDIVEEQKQVTKLVDGKEVSQTTTWKYFQLSGYTYISFAELYTIVHDIARGLADLGLQRSDILNIFAATSQHWQFVQHACMALGMTVATAYSTLGEAGLIHSLNEPEVAAVFTDADLLDIFARVLPNTPSVRLVVYNGEAAPAVLDKIRQTRHDVRIVTLDEVREAGRHSQTKIDHRAPQADDVALIMYTSGTTGPPKGVVLKHSNLVSAVAGVDLILGHHMEPDDTMLHYLPLAHVLEYLVELSFMFLGITAGFGRVKTLTDASVRNCKGDLAEFRPSLLAAVPAVWETIRKGILDQVNKAGTFKKTVFNTSVRAKRASIPGISQLLDNTVFKVVKEKTGGRLRMTMSGGAALSKVTQEFLSTTLVDILQGYGMTESCGMCAFLPPEFFQLGVAGAPVPCVEIKLIDVPDAGYLSTNPLPQGEILIRGPVVTSGYYKRPDLNNDPTIFDPPEKGGWLHTGDIGQWNKDGTLSLIDRVKNLVKLQNGEYVALEQLEAIYRSTPVSATIAVIANGGVRQPIAVVVPHEAHLRAALGSSANGKDLRELCATPGAAEVVLAECNRAGKAQGLKGAEMLSAVVLTADEWTPESGLVTAAMKLQRRHIEARYAEEIKAAFKSSQGID</sequence>
<evidence type="ECO:0000256" key="2">
    <source>
        <dbReference type="ARBA" id="ARBA00022598"/>
    </source>
</evidence>
<keyword evidence="4" id="KW-0067">ATP-binding</keyword>
<dbReference type="FunCoup" id="A0A165HJL7">
    <property type="interactions" value="257"/>
</dbReference>
<accession>A0A165HJL7</accession>
<dbReference type="Proteomes" id="UP000077266">
    <property type="component" value="Unassembled WGS sequence"/>
</dbReference>
<dbReference type="SUPFAM" id="SSF81901">
    <property type="entry name" value="HCP-like"/>
    <property type="match status" value="1"/>
</dbReference>
<evidence type="ECO:0000256" key="5">
    <source>
        <dbReference type="ARBA" id="ARBA00036813"/>
    </source>
</evidence>
<protein>
    <submittedName>
        <fullName evidence="8">Acetyl-CoA synthetase-like protein</fullName>
    </submittedName>
</protein>
<dbReference type="InterPro" id="IPR000873">
    <property type="entry name" value="AMP-dep_synth/lig_dom"/>
</dbReference>
<dbReference type="InterPro" id="IPR042099">
    <property type="entry name" value="ANL_N_sf"/>
</dbReference>
<evidence type="ECO:0000313" key="8">
    <source>
        <dbReference type="EMBL" id="KZV92070.1"/>
    </source>
</evidence>
<feature type="region of interest" description="Disordered" evidence="6">
    <location>
        <begin position="1"/>
        <end position="36"/>
    </location>
</feature>
<dbReference type="OrthoDB" id="1700726at2759"/>
<dbReference type="InterPro" id="IPR020845">
    <property type="entry name" value="AMP-binding_CS"/>
</dbReference>
<keyword evidence="3" id="KW-0547">Nucleotide-binding</keyword>
<keyword evidence="2" id="KW-0436">Ligase</keyword>
<feature type="domain" description="AMP-dependent synthetase/ligase" evidence="7">
    <location>
        <begin position="227"/>
        <end position="633"/>
    </location>
</feature>
<organism evidence="8 9">
    <name type="scientific">Exidia glandulosa HHB12029</name>
    <dbReference type="NCBI Taxonomy" id="1314781"/>
    <lineage>
        <taxon>Eukaryota</taxon>
        <taxon>Fungi</taxon>
        <taxon>Dikarya</taxon>
        <taxon>Basidiomycota</taxon>
        <taxon>Agaricomycotina</taxon>
        <taxon>Agaricomycetes</taxon>
        <taxon>Auriculariales</taxon>
        <taxon>Exidiaceae</taxon>
        <taxon>Exidia</taxon>
    </lineage>
</organism>
<evidence type="ECO:0000256" key="3">
    <source>
        <dbReference type="ARBA" id="ARBA00022741"/>
    </source>
</evidence>
<dbReference type="AlphaFoldDB" id="A0A165HJL7"/>
<evidence type="ECO:0000256" key="4">
    <source>
        <dbReference type="ARBA" id="ARBA00022840"/>
    </source>
</evidence>
<dbReference type="Gene3D" id="3.40.50.12780">
    <property type="entry name" value="N-terminal domain of ligase-like"/>
    <property type="match status" value="1"/>
</dbReference>
<dbReference type="GO" id="GO:0005524">
    <property type="term" value="F:ATP binding"/>
    <property type="evidence" value="ECO:0007669"/>
    <property type="project" value="UniProtKB-KW"/>
</dbReference>
<name>A0A165HJL7_EXIGL</name>
<evidence type="ECO:0000256" key="1">
    <source>
        <dbReference type="ARBA" id="ARBA00006432"/>
    </source>
</evidence>
<dbReference type="GO" id="GO:0005783">
    <property type="term" value="C:endoplasmic reticulum"/>
    <property type="evidence" value="ECO:0007669"/>
    <property type="project" value="TreeGrafter"/>
</dbReference>
<dbReference type="PANTHER" id="PTHR43272:SF83">
    <property type="entry name" value="ACYL-COA SYNTHETASE LONG-CHAIN, ISOFORM J"/>
    <property type="match status" value="1"/>
</dbReference>
<keyword evidence="9" id="KW-1185">Reference proteome</keyword>